<reference evidence="1" key="1">
    <citation type="journal article" date="2016" name="Insect Biochem. Mol. Biol.">
        <title>Multifaceted biological insights from a draft genome sequence of the tobacco hornworm moth, Manduca sexta.</title>
        <authorList>
            <person name="Kanost M.R."/>
            <person name="Arrese E.L."/>
            <person name="Cao X."/>
            <person name="Chen Y.R."/>
            <person name="Chellapilla S."/>
            <person name="Goldsmith M.R."/>
            <person name="Grosse-Wilde E."/>
            <person name="Heckel D.G."/>
            <person name="Herndon N."/>
            <person name="Jiang H."/>
            <person name="Papanicolaou A."/>
            <person name="Qu J."/>
            <person name="Soulages J.L."/>
            <person name="Vogel H."/>
            <person name="Walters J."/>
            <person name="Waterhouse R.M."/>
            <person name="Ahn S.J."/>
            <person name="Almeida F.C."/>
            <person name="An C."/>
            <person name="Aqrawi P."/>
            <person name="Bretschneider A."/>
            <person name="Bryant W.B."/>
            <person name="Bucks S."/>
            <person name="Chao H."/>
            <person name="Chevignon G."/>
            <person name="Christen J.M."/>
            <person name="Clarke D.F."/>
            <person name="Dittmer N.T."/>
            <person name="Ferguson L.C.F."/>
            <person name="Garavelou S."/>
            <person name="Gordon K.H.J."/>
            <person name="Gunaratna R.T."/>
            <person name="Han Y."/>
            <person name="Hauser F."/>
            <person name="He Y."/>
            <person name="Heidel-Fischer H."/>
            <person name="Hirsh A."/>
            <person name="Hu Y."/>
            <person name="Jiang H."/>
            <person name="Kalra D."/>
            <person name="Klinner C."/>
            <person name="Konig C."/>
            <person name="Kovar C."/>
            <person name="Kroll A.R."/>
            <person name="Kuwar S.S."/>
            <person name="Lee S.L."/>
            <person name="Lehman R."/>
            <person name="Li K."/>
            <person name="Li Z."/>
            <person name="Liang H."/>
            <person name="Lovelace S."/>
            <person name="Lu Z."/>
            <person name="Mansfield J.H."/>
            <person name="McCulloch K.J."/>
            <person name="Mathew T."/>
            <person name="Morton B."/>
            <person name="Muzny D.M."/>
            <person name="Neunemann D."/>
            <person name="Ongeri F."/>
            <person name="Pauchet Y."/>
            <person name="Pu L.L."/>
            <person name="Pyrousis I."/>
            <person name="Rao X.J."/>
            <person name="Redding A."/>
            <person name="Roesel C."/>
            <person name="Sanchez-Gracia A."/>
            <person name="Schaack S."/>
            <person name="Shukla A."/>
            <person name="Tetreau G."/>
            <person name="Wang Y."/>
            <person name="Xiong G.H."/>
            <person name="Traut W."/>
            <person name="Walsh T.K."/>
            <person name="Worley K.C."/>
            <person name="Wu D."/>
            <person name="Wu W."/>
            <person name="Wu Y.Q."/>
            <person name="Zhang X."/>
            <person name="Zou Z."/>
            <person name="Zucker H."/>
            <person name="Briscoe A.D."/>
            <person name="Burmester T."/>
            <person name="Clem R.J."/>
            <person name="Feyereisen R."/>
            <person name="Grimmelikhuijzen C.J.P."/>
            <person name="Hamodrakas S.J."/>
            <person name="Hansson B.S."/>
            <person name="Huguet E."/>
            <person name="Jermiin L.S."/>
            <person name="Lan Q."/>
            <person name="Lehman H.K."/>
            <person name="Lorenzen M."/>
            <person name="Merzendorfer H."/>
            <person name="Michalopoulos I."/>
            <person name="Morton D.B."/>
            <person name="Muthukrishnan S."/>
            <person name="Oakeshott J.G."/>
            <person name="Palmer W."/>
            <person name="Park Y."/>
            <person name="Passarelli A.L."/>
            <person name="Rozas J."/>
            <person name="Schwartz L.M."/>
            <person name="Smith W."/>
            <person name="Southgate A."/>
            <person name="Vilcinskas A."/>
            <person name="Vogt R."/>
            <person name="Wang P."/>
            <person name="Werren J."/>
            <person name="Yu X.Q."/>
            <person name="Zhou J.J."/>
            <person name="Brown S.J."/>
            <person name="Scherer S.E."/>
            <person name="Richards S."/>
            <person name="Blissard G.W."/>
        </authorList>
    </citation>
    <scope>NUCLEOTIDE SEQUENCE</scope>
</reference>
<dbReference type="EMBL" id="JH668785">
    <property type="protein sequence ID" value="KAG6461874.1"/>
    <property type="molecule type" value="Genomic_DNA"/>
</dbReference>
<name>A0A921ZR29_MANSE</name>
<reference evidence="1" key="2">
    <citation type="submission" date="2020-12" db="EMBL/GenBank/DDBJ databases">
        <authorList>
            <person name="Kanost M."/>
        </authorList>
    </citation>
    <scope>NUCLEOTIDE SEQUENCE</scope>
</reference>
<accession>A0A921ZR29</accession>
<dbReference type="Proteomes" id="UP000791440">
    <property type="component" value="Unassembled WGS sequence"/>
</dbReference>
<sequence>MLVNFSSFSAAIKAKDGRRGGLGRGGSGPRETARWRRVAGRVSLVTAQEPICTRRNGISPHMREGYVEKLKRSLWYLHRIFAYLPSASSHSRPAASIETTSVLMAVDGEL</sequence>
<evidence type="ECO:0000313" key="2">
    <source>
        <dbReference type="Proteomes" id="UP000791440"/>
    </source>
</evidence>
<keyword evidence="2" id="KW-1185">Reference proteome</keyword>
<gene>
    <name evidence="1" type="ORF">O3G_MSEX012912</name>
</gene>
<evidence type="ECO:0000313" key="1">
    <source>
        <dbReference type="EMBL" id="KAG6461874.1"/>
    </source>
</evidence>
<dbReference type="AlphaFoldDB" id="A0A921ZR29"/>
<protein>
    <submittedName>
        <fullName evidence="1">Uncharacterized protein</fullName>
    </submittedName>
</protein>
<comment type="caution">
    <text evidence="1">The sequence shown here is derived from an EMBL/GenBank/DDBJ whole genome shotgun (WGS) entry which is preliminary data.</text>
</comment>
<organism evidence="1 2">
    <name type="scientific">Manduca sexta</name>
    <name type="common">Tobacco hawkmoth</name>
    <name type="synonym">Tobacco hornworm</name>
    <dbReference type="NCBI Taxonomy" id="7130"/>
    <lineage>
        <taxon>Eukaryota</taxon>
        <taxon>Metazoa</taxon>
        <taxon>Ecdysozoa</taxon>
        <taxon>Arthropoda</taxon>
        <taxon>Hexapoda</taxon>
        <taxon>Insecta</taxon>
        <taxon>Pterygota</taxon>
        <taxon>Neoptera</taxon>
        <taxon>Endopterygota</taxon>
        <taxon>Lepidoptera</taxon>
        <taxon>Glossata</taxon>
        <taxon>Ditrysia</taxon>
        <taxon>Bombycoidea</taxon>
        <taxon>Sphingidae</taxon>
        <taxon>Sphinginae</taxon>
        <taxon>Sphingini</taxon>
        <taxon>Manduca</taxon>
    </lineage>
</organism>
<proteinExistence type="predicted"/>